<evidence type="ECO:0000313" key="2">
    <source>
        <dbReference type="EMBL" id="EAQ81664.1"/>
    </source>
</evidence>
<dbReference type="STRING" id="314230.DSM3645_28822"/>
<protein>
    <submittedName>
        <fullName evidence="2">Uncharacterized protein</fullName>
    </submittedName>
</protein>
<reference evidence="2 3" key="1">
    <citation type="submission" date="2006-02" db="EMBL/GenBank/DDBJ databases">
        <authorList>
            <person name="Amann R."/>
            <person name="Ferriera S."/>
            <person name="Johnson J."/>
            <person name="Kravitz S."/>
            <person name="Halpern A."/>
            <person name="Remington K."/>
            <person name="Beeson K."/>
            <person name="Tran B."/>
            <person name="Rogers Y.-H."/>
            <person name="Friedman R."/>
            <person name="Venter J.C."/>
        </authorList>
    </citation>
    <scope>NUCLEOTIDE SEQUENCE [LARGE SCALE GENOMIC DNA]</scope>
    <source>
        <strain evidence="2 3">DSM 3645</strain>
    </source>
</reference>
<sequence length="127" mass="14547">MHPGPALIDCDDCRQFVYDLEKGTRQTIACGPERREQPQPRLPGMPLQCGKCPKQSPSNAERLKLSPKNWRTLKLWREAKATFGRCLTRRMARDAIIRRNFAELDAIHAQVERAEQAAQFSLLAMRS</sequence>
<comment type="caution">
    <text evidence="2">The sequence shown here is derived from an EMBL/GenBank/DDBJ whole genome shotgun (WGS) entry which is preliminary data.</text>
</comment>
<proteinExistence type="predicted"/>
<evidence type="ECO:0000313" key="3">
    <source>
        <dbReference type="Proteomes" id="UP000004358"/>
    </source>
</evidence>
<accession>A3ZPI6</accession>
<feature type="region of interest" description="Disordered" evidence="1">
    <location>
        <begin position="31"/>
        <end position="61"/>
    </location>
</feature>
<dbReference type="AlphaFoldDB" id="A3ZPI6"/>
<organism evidence="2 3">
    <name type="scientific">Blastopirellula marina DSM 3645</name>
    <dbReference type="NCBI Taxonomy" id="314230"/>
    <lineage>
        <taxon>Bacteria</taxon>
        <taxon>Pseudomonadati</taxon>
        <taxon>Planctomycetota</taxon>
        <taxon>Planctomycetia</taxon>
        <taxon>Pirellulales</taxon>
        <taxon>Pirellulaceae</taxon>
        <taxon>Blastopirellula</taxon>
    </lineage>
</organism>
<dbReference type="EMBL" id="AANZ01000004">
    <property type="protein sequence ID" value="EAQ81664.1"/>
    <property type="molecule type" value="Genomic_DNA"/>
</dbReference>
<dbReference type="HOGENOM" id="CLU_1966298_0_0_0"/>
<evidence type="ECO:0000256" key="1">
    <source>
        <dbReference type="SAM" id="MobiDB-lite"/>
    </source>
</evidence>
<dbReference type="Proteomes" id="UP000004358">
    <property type="component" value="Unassembled WGS sequence"/>
</dbReference>
<gene>
    <name evidence="2" type="ORF">DSM3645_28822</name>
</gene>
<name>A3ZPI6_9BACT</name>
<dbReference type="OrthoDB" id="282698at2"/>
<dbReference type="RefSeq" id="WP_002653655.1">
    <property type="nucleotide sequence ID" value="NZ_CH672376.1"/>
</dbReference>